<evidence type="ECO:0000256" key="9">
    <source>
        <dbReference type="ARBA" id="ARBA00022722"/>
    </source>
</evidence>
<dbReference type="PROSITE" id="PS00517">
    <property type="entry name" value="RNASE_3_1"/>
    <property type="match status" value="1"/>
</dbReference>
<dbReference type="GO" id="GO:0003725">
    <property type="term" value="F:double-stranded RNA binding"/>
    <property type="evidence" value="ECO:0007669"/>
    <property type="project" value="TreeGrafter"/>
</dbReference>
<dbReference type="Gene3D" id="1.10.1520.10">
    <property type="entry name" value="Ribonuclease III domain"/>
    <property type="match status" value="1"/>
</dbReference>
<dbReference type="InterPro" id="IPR011907">
    <property type="entry name" value="RNase_III"/>
</dbReference>
<keyword evidence="14 15" id="KW-0694">RNA-binding</keyword>
<evidence type="ECO:0000256" key="13">
    <source>
        <dbReference type="ARBA" id="ARBA00022842"/>
    </source>
</evidence>
<evidence type="ECO:0000256" key="16">
    <source>
        <dbReference type="SAM" id="MobiDB-lite"/>
    </source>
</evidence>
<evidence type="ECO:0000256" key="8">
    <source>
        <dbReference type="ARBA" id="ARBA00022694"/>
    </source>
</evidence>
<name>A0A1G1VSE7_9BACT</name>
<feature type="binding site" evidence="15">
    <location>
        <position position="117"/>
    </location>
    <ligand>
        <name>Mg(2+)</name>
        <dbReference type="ChEBI" id="CHEBI:18420"/>
    </ligand>
</feature>
<evidence type="ECO:0000313" key="19">
    <source>
        <dbReference type="EMBL" id="OGY18331.1"/>
    </source>
</evidence>
<comment type="caution">
    <text evidence="19">The sequence shown here is derived from an EMBL/GenBank/DDBJ whole genome shotgun (WGS) entry which is preliminary data.</text>
</comment>
<dbReference type="GO" id="GO:0046872">
    <property type="term" value="F:metal ion binding"/>
    <property type="evidence" value="ECO:0007669"/>
    <property type="project" value="UniProtKB-KW"/>
</dbReference>
<keyword evidence="10 15" id="KW-0479">Metal-binding</keyword>
<comment type="subunit">
    <text evidence="4 15">Homodimer.</text>
</comment>
<dbReference type="SMART" id="SM00535">
    <property type="entry name" value="RIBOc"/>
    <property type="match status" value="1"/>
</dbReference>
<dbReference type="AlphaFoldDB" id="A0A1G1VSE7"/>
<evidence type="ECO:0000256" key="5">
    <source>
        <dbReference type="ARBA" id="ARBA00022490"/>
    </source>
</evidence>
<feature type="active site" evidence="15">
    <location>
        <position position="120"/>
    </location>
</feature>
<dbReference type="SMART" id="SM00358">
    <property type="entry name" value="DSRM"/>
    <property type="match status" value="1"/>
</dbReference>
<sequence>MKKHPKKIRGIPIKDEGLVLQALTHRSWLNEHPKERTQSNERLEFLGDAVLELVVTEELYEKFPEEPEGTLTALRSSLVKTETLARIAQVLKLGSHLRLSKGEDATGGRENPQLLANVFEAMVGAIYKDSGKTTVKAFVKKHLFPILEEIITNHLDRDAKSLLQEKVQAKGLPAPIYRVEKEEGPDHSKIFTVAVLVNGERVAKGVGKSKQQAQQEGARSALEKLNPS</sequence>
<keyword evidence="12 15" id="KW-0378">Hydrolase</keyword>
<dbReference type="EMBL" id="MHCJ01000003">
    <property type="protein sequence ID" value="OGY18331.1"/>
    <property type="molecule type" value="Genomic_DNA"/>
</dbReference>
<keyword evidence="9 15" id="KW-0540">Nuclease</keyword>
<dbReference type="HAMAP" id="MF_00104">
    <property type="entry name" value="RNase_III"/>
    <property type="match status" value="1"/>
</dbReference>
<dbReference type="PANTHER" id="PTHR11207">
    <property type="entry name" value="RIBONUCLEASE III"/>
    <property type="match status" value="1"/>
</dbReference>
<protein>
    <recommendedName>
        <fullName evidence="15">Ribonuclease 3</fullName>
        <ecNumber evidence="15">3.1.26.3</ecNumber>
    </recommendedName>
    <alternativeName>
        <fullName evidence="15">Ribonuclease III</fullName>
        <shortName evidence="15">RNase III</shortName>
    </alternativeName>
</protein>
<feature type="binding site" evidence="15">
    <location>
        <position position="44"/>
    </location>
    <ligand>
        <name>Mg(2+)</name>
        <dbReference type="ChEBI" id="CHEBI:18420"/>
    </ligand>
</feature>
<gene>
    <name evidence="15" type="primary">rnc</name>
    <name evidence="19" type="ORF">A2786_02325</name>
</gene>
<dbReference type="InterPro" id="IPR036389">
    <property type="entry name" value="RNase_III_sf"/>
</dbReference>
<dbReference type="NCBIfam" id="TIGR02191">
    <property type="entry name" value="RNaseIII"/>
    <property type="match status" value="1"/>
</dbReference>
<dbReference type="GO" id="GO:0042802">
    <property type="term" value="F:identical protein binding"/>
    <property type="evidence" value="ECO:0007669"/>
    <property type="project" value="UniProtKB-ARBA"/>
</dbReference>
<keyword evidence="7 15" id="KW-0507">mRNA processing</keyword>
<dbReference type="CDD" id="cd10845">
    <property type="entry name" value="DSRM_RNAse_III_family"/>
    <property type="match status" value="1"/>
</dbReference>
<evidence type="ECO:0000256" key="15">
    <source>
        <dbReference type="HAMAP-Rule" id="MF_00104"/>
    </source>
</evidence>
<feature type="region of interest" description="Disordered" evidence="16">
    <location>
        <begin position="205"/>
        <end position="228"/>
    </location>
</feature>
<evidence type="ECO:0000256" key="11">
    <source>
        <dbReference type="ARBA" id="ARBA00022759"/>
    </source>
</evidence>
<dbReference type="SUPFAM" id="SSF69065">
    <property type="entry name" value="RNase III domain-like"/>
    <property type="match status" value="1"/>
</dbReference>
<dbReference type="GO" id="GO:0006364">
    <property type="term" value="P:rRNA processing"/>
    <property type="evidence" value="ECO:0007669"/>
    <property type="project" value="UniProtKB-UniRule"/>
</dbReference>
<comment type="function">
    <text evidence="15">Digests double-stranded RNA. Involved in the processing of primary rRNA transcript to yield the immediate precursors to the large and small rRNAs (23S and 16S). Processes some mRNAs, and tRNAs when they are encoded in the rRNA operon. Processes pre-crRNA and tracrRNA of type II CRISPR loci if present in the organism.</text>
</comment>
<dbReference type="GO" id="GO:0005737">
    <property type="term" value="C:cytoplasm"/>
    <property type="evidence" value="ECO:0007669"/>
    <property type="project" value="UniProtKB-SubCell"/>
</dbReference>
<dbReference type="InterPro" id="IPR014720">
    <property type="entry name" value="dsRBD_dom"/>
</dbReference>
<evidence type="ECO:0000256" key="12">
    <source>
        <dbReference type="ARBA" id="ARBA00022801"/>
    </source>
</evidence>
<evidence type="ECO:0000259" key="17">
    <source>
        <dbReference type="PROSITE" id="PS50137"/>
    </source>
</evidence>
<proteinExistence type="inferred from homology"/>
<keyword evidence="13 15" id="KW-0460">Magnesium</keyword>
<dbReference type="SUPFAM" id="SSF54768">
    <property type="entry name" value="dsRNA-binding domain-like"/>
    <property type="match status" value="1"/>
</dbReference>
<dbReference type="GO" id="GO:0006397">
    <property type="term" value="P:mRNA processing"/>
    <property type="evidence" value="ECO:0007669"/>
    <property type="project" value="UniProtKB-UniRule"/>
</dbReference>
<evidence type="ECO:0000256" key="6">
    <source>
        <dbReference type="ARBA" id="ARBA00022552"/>
    </source>
</evidence>
<comment type="subcellular location">
    <subcellularLocation>
        <location evidence="2 15">Cytoplasm</location>
    </subcellularLocation>
</comment>
<dbReference type="Proteomes" id="UP000179233">
    <property type="component" value="Unassembled WGS sequence"/>
</dbReference>
<feature type="binding site" evidence="15">
    <location>
        <position position="120"/>
    </location>
    <ligand>
        <name>Mg(2+)</name>
        <dbReference type="ChEBI" id="CHEBI:18420"/>
    </ligand>
</feature>
<evidence type="ECO:0000256" key="2">
    <source>
        <dbReference type="ARBA" id="ARBA00004496"/>
    </source>
</evidence>
<feature type="domain" description="DRBM" evidence="17">
    <location>
        <begin position="158"/>
        <end position="227"/>
    </location>
</feature>
<evidence type="ECO:0000256" key="4">
    <source>
        <dbReference type="ARBA" id="ARBA00011738"/>
    </source>
</evidence>
<evidence type="ECO:0000256" key="3">
    <source>
        <dbReference type="ARBA" id="ARBA00010183"/>
    </source>
</evidence>
<evidence type="ECO:0000256" key="10">
    <source>
        <dbReference type="ARBA" id="ARBA00022723"/>
    </source>
</evidence>
<comment type="catalytic activity">
    <reaction evidence="1 15">
        <text>Endonucleolytic cleavage to 5'-phosphomonoester.</text>
        <dbReference type="EC" id="3.1.26.3"/>
    </reaction>
</comment>
<dbReference type="Pfam" id="PF14622">
    <property type="entry name" value="Ribonucleas_3_3"/>
    <property type="match status" value="1"/>
</dbReference>
<keyword evidence="11 15" id="KW-0255">Endonuclease</keyword>
<comment type="similarity">
    <text evidence="3">Belongs to the ribonuclease III family.</text>
</comment>
<dbReference type="GO" id="GO:0010468">
    <property type="term" value="P:regulation of gene expression"/>
    <property type="evidence" value="ECO:0007669"/>
    <property type="project" value="TreeGrafter"/>
</dbReference>
<dbReference type="InterPro" id="IPR000999">
    <property type="entry name" value="RNase_III_dom"/>
</dbReference>
<comment type="cofactor">
    <cofactor evidence="15">
        <name>Mg(2+)</name>
        <dbReference type="ChEBI" id="CHEBI:18420"/>
    </cofactor>
</comment>
<keyword evidence="8 15" id="KW-0819">tRNA processing</keyword>
<evidence type="ECO:0000313" key="20">
    <source>
        <dbReference type="Proteomes" id="UP000179233"/>
    </source>
</evidence>
<dbReference type="CDD" id="cd00593">
    <property type="entry name" value="RIBOc"/>
    <property type="match status" value="1"/>
</dbReference>
<dbReference type="GO" id="GO:0019843">
    <property type="term" value="F:rRNA binding"/>
    <property type="evidence" value="ECO:0007669"/>
    <property type="project" value="UniProtKB-KW"/>
</dbReference>
<keyword evidence="15" id="KW-0699">rRNA-binding</keyword>
<dbReference type="EC" id="3.1.26.3" evidence="15"/>
<evidence type="ECO:0000256" key="1">
    <source>
        <dbReference type="ARBA" id="ARBA00000109"/>
    </source>
</evidence>
<evidence type="ECO:0000259" key="18">
    <source>
        <dbReference type="PROSITE" id="PS50142"/>
    </source>
</evidence>
<dbReference type="PROSITE" id="PS50142">
    <property type="entry name" value="RNASE_3_2"/>
    <property type="match status" value="1"/>
</dbReference>
<dbReference type="PANTHER" id="PTHR11207:SF0">
    <property type="entry name" value="RIBONUCLEASE 3"/>
    <property type="match status" value="1"/>
</dbReference>
<accession>A0A1G1VSE7</accession>
<dbReference type="FunFam" id="1.10.1520.10:FF:000001">
    <property type="entry name" value="Ribonuclease 3"/>
    <property type="match status" value="1"/>
</dbReference>
<feature type="domain" description="RNase III" evidence="18">
    <location>
        <begin position="10"/>
        <end position="131"/>
    </location>
</feature>
<dbReference type="Pfam" id="PF00035">
    <property type="entry name" value="dsrm"/>
    <property type="match status" value="1"/>
</dbReference>
<organism evidence="19 20">
    <name type="scientific">Candidatus Chisholmbacteria bacterium RIFCSPHIGHO2_01_FULL_52_32</name>
    <dbReference type="NCBI Taxonomy" id="1797591"/>
    <lineage>
        <taxon>Bacteria</taxon>
        <taxon>Candidatus Chisholmiibacteriota</taxon>
    </lineage>
</organism>
<evidence type="ECO:0000256" key="14">
    <source>
        <dbReference type="ARBA" id="ARBA00022884"/>
    </source>
</evidence>
<dbReference type="Gene3D" id="3.30.160.20">
    <property type="match status" value="1"/>
</dbReference>
<keyword evidence="6 15" id="KW-0698">rRNA processing</keyword>
<keyword evidence="5 15" id="KW-0963">Cytoplasm</keyword>
<dbReference type="GO" id="GO:0004525">
    <property type="term" value="F:ribonuclease III activity"/>
    <property type="evidence" value="ECO:0007669"/>
    <property type="project" value="UniProtKB-UniRule"/>
</dbReference>
<feature type="active site" evidence="15">
    <location>
        <position position="48"/>
    </location>
</feature>
<evidence type="ECO:0000256" key="7">
    <source>
        <dbReference type="ARBA" id="ARBA00022664"/>
    </source>
</evidence>
<dbReference type="FunFam" id="3.30.160.20:FF:000003">
    <property type="entry name" value="Ribonuclease 3"/>
    <property type="match status" value="1"/>
</dbReference>
<dbReference type="GO" id="GO:0008033">
    <property type="term" value="P:tRNA processing"/>
    <property type="evidence" value="ECO:0007669"/>
    <property type="project" value="UniProtKB-KW"/>
</dbReference>
<dbReference type="PROSITE" id="PS50137">
    <property type="entry name" value="DS_RBD"/>
    <property type="match status" value="1"/>
</dbReference>
<reference evidence="19 20" key="1">
    <citation type="journal article" date="2016" name="Nat. Commun.">
        <title>Thousands of microbial genomes shed light on interconnected biogeochemical processes in an aquifer system.</title>
        <authorList>
            <person name="Anantharaman K."/>
            <person name="Brown C.T."/>
            <person name="Hug L.A."/>
            <person name="Sharon I."/>
            <person name="Castelle C.J."/>
            <person name="Probst A.J."/>
            <person name="Thomas B.C."/>
            <person name="Singh A."/>
            <person name="Wilkins M.J."/>
            <person name="Karaoz U."/>
            <person name="Brodie E.L."/>
            <person name="Williams K.H."/>
            <person name="Hubbard S.S."/>
            <person name="Banfield J.F."/>
        </authorList>
    </citation>
    <scope>NUCLEOTIDE SEQUENCE [LARGE SCALE GENOMIC DNA]</scope>
</reference>